<gene>
    <name evidence="2" type="ORF">KCH_19280</name>
</gene>
<reference evidence="2 3" key="1">
    <citation type="submission" date="2014-05" db="EMBL/GenBank/DDBJ databases">
        <title>Draft Genome Sequence of Kitasatospora cheerisanensis KCTC 2395.</title>
        <authorList>
            <person name="Nam D.H."/>
        </authorList>
    </citation>
    <scope>NUCLEOTIDE SEQUENCE [LARGE SCALE GENOMIC DNA]</scope>
    <source>
        <strain evidence="2 3">KCTC 2395</strain>
    </source>
</reference>
<dbReference type="InterPro" id="IPR025334">
    <property type="entry name" value="DUF4240"/>
</dbReference>
<evidence type="ECO:0000313" key="2">
    <source>
        <dbReference type="EMBL" id="KDN86111.1"/>
    </source>
</evidence>
<evidence type="ECO:0000313" key="3">
    <source>
        <dbReference type="Proteomes" id="UP000027178"/>
    </source>
</evidence>
<evidence type="ECO:0000259" key="1">
    <source>
        <dbReference type="Pfam" id="PF14024"/>
    </source>
</evidence>
<dbReference type="PATRIC" id="fig|1348663.4.peg.1861"/>
<organism evidence="2 3">
    <name type="scientific">Kitasatospora cheerisanensis KCTC 2395</name>
    <dbReference type="NCBI Taxonomy" id="1348663"/>
    <lineage>
        <taxon>Bacteria</taxon>
        <taxon>Bacillati</taxon>
        <taxon>Actinomycetota</taxon>
        <taxon>Actinomycetes</taxon>
        <taxon>Kitasatosporales</taxon>
        <taxon>Streptomycetaceae</taxon>
        <taxon>Kitasatospora</taxon>
    </lineage>
</organism>
<dbReference type="EMBL" id="JNBY01000073">
    <property type="protein sequence ID" value="KDN86111.1"/>
    <property type="molecule type" value="Genomic_DNA"/>
</dbReference>
<protein>
    <recommendedName>
        <fullName evidence="1">DUF4240 domain-containing protein</fullName>
    </recommendedName>
</protein>
<comment type="caution">
    <text evidence="2">The sequence shown here is derived from an EMBL/GenBank/DDBJ whole genome shotgun (WGS) entry which is preliminary data.</text>
</comment>
<sequence length="155" mass="16758">MLRPMDEDEFWHLLEACRPPGADPDAEGLAAALEERLAAGPVAAVAAFAERLSTALFRLDRRELGGELSGDAFLYTRAAVVAAGRPAYLAVLADPARFAPYAEEFVWAEPLLYVPDRAYRRLTGEEWGRGTVHGYESFSDAEGWGRQAGGTSGAV</sequence>
<dbReference type="Pfam" id="PF14024">
    <property type="entry name" value="DUF4240"/>
    <property type="match status" value="1"/>
</dbReference>
<dbReference type="eggNOG" id="ENOG5030HUR">
    <property type="taxonomic scope" value="Bacteria"/>
</dbReference>
<name>A0A066Z713_9ACTN</name>
<dbReference type="AlphaFoldDB" id="A0A066Z713"/>
<keyword evidence="3" id="KW-1185">Reference proteome</keyword>
<proteinExistence type="predicted"/>
<dbReference type="HOGENOM" id="CLU_1693161_0_0_11"/>
<accession>A0A066Z713</accession>
<dbReference type="Proteomes" id="UP000027178">
    <property type="component" value="Unassembled WGS sequence"/>
</dbReference>
<feature type="domain" description="DUF4240" evidence="1">
    <location>
        <begin position="5"/>
        <end position="121"/>
    </location>
</feature>